<sequence length="66" mass="7826">MKKQVPCPRCGSRIMDAEECVNTQSKIYNPYDPGPPRDRWRPDYYIKCWKCGTKIAFRKIDSNIRT</sequence>
<dbReference type="AlphaFoldDB" id="A0A1G9YC45"/>
<evidence type="ECO:0000313" key="1">
    <source>
        <dbReference type="EMBL" id="SDN06648.1"/>
    </source>
</evidence>
<keyword evidence="2" id="KW-1185">Reference proteome</keyword>
<reference evidence="1 2" key="1">
    <citation type="submission" date="2016-10" db="EMBL/GenBank/DDBJ databases">
        <authorList>
            <person name="de Groot N.N."/>
        </authorList>
    </citation>
    <scope>NUCLEOTIDE SEQUENCE [LARGE SCALE GENOMIC DNA]</scope>
    <source>
        <strain evidence="1 2">CGMCC 1.5012</strain>
    </source>
</reference>
<evidence type="ECO:0000313" key="2">
    <source>
        <dbReference type="Proteomes" id="UP000199182"/>
    </source>
</evidence>
<name>A0A1G9YC45_9FIRM</name>
<protein>
    <submittedName>
        <fullName evidence="1">Uncharacterized protein</fullName>
    </submittedName>
</protein>
<dbReference type="STRING" id="258515.SAMN05192585_11083"/>
<proteinExistence type="predicted"/>
<dbReference type="Proteomes" id="UP000199182">
    <property type="component" value="Unassembled WGS sequence"/>
</dbReference>
<accession>A0A1G9YC45</accession>
<dbReference type="EMBL" id="FNID01000010">
    <property type="protein sequence ID" value="SDN06648.1"/>
    <property type="molecule type" value="Genomic_DNA"/>
</dbReference>
<gene>
    <name evidence="1" type="ORF">SAMN05192585_11083</name>
</gene>
<organism evidence="1 2">
    <name type="scientific">Acetanaerobacterium elongatum</name>
    <dbReference type="NCBI Taxonomy" id="258515"/>
    <lineage>
        <taxon>Bacteria</taxon>
        <taxon>Bacillati</taxon>
        <taxon>Bacillota</taxon>
        <taxon>Clostridia</taxon>
        <taxon>Eubacteriales</taxon>
        <taxon>Oscillospiraceae</taxon>
        <taxon>Acetanaerobacterium</taxon>
    </lineage>
</organism>